<dbReference type="InterPro" id="IPR006707">
    <property type="entry name" value="T7SS_EccD"/>
</dbReference>
<feature type="transmembrane region" description="Helical" evidence="7">
    <location>
        <begin position="471"/>
        <end position="488"/>
    </location>
</feature>
<evidence type="ECO:0000256" key="2">
    <source>
        <dbReference type="ARBA" id="ARBA00006162"/>
    </source>
</evidence>
<reference evidence="9 10" key="1">
    <citation type="journal article" date="2015" name="Genome Biol. Evol.">
        <title>Characterization of Three Mycobacterium spp. with Potential Use in Bioremediation by Genome Sequencing and Comparative Genomics.</title>
        <authorList>
            <person name="Das S."/>
            <person name="Pettersson B.M."/>
            <person name="Behra P.R."/>
            <person name="Ramesh M."/>
            <person name="Dasgupta S."/>
            <person name="Bhattacharya A."/>
            <person name="Kirsebom L.A."/>
        </authorList>
    </citation>
    <scope>NUCLEOTIDE SEQUENCE [LARGE SCALE GENOMIC DNA]</scope>
    <source>
        <strain evidence="9 10">DSM 43826</strain>
    </source>
</reference>
<accession>A0A0J6ZD19</accession>
<evidence type="ECO:0000256" key="5">
    <source>
        <dbReference type="ARBA" id="ARBA00022989"/>
    </source>
</evidence>
<dbReference type="STRING" id="37916.MCHLDSM_01234"/>
<comment type="subcellular location">
    <subcellularLocation>
        <location evidence="1">Cell membrane</location>
        <topology evidence="1">Multi-pass membrane protein</topology>
    </subcellularLocation>
</comment>
<dbReference type="InterPro" id="IPR044049">
    <property type="entry name" value="EccD_transm"/>
</dbReference>
<evidence type="ECO:0000256" key="4">
    <source>
        <dbReference type="ARBA" id="ARBA00022692"/>
    </source>
</evidence>
<protein>
    <submittedName>
        <fullName evidence="9">ESX-1 secretion system protein eccD1</fullName>
    </submittedName>
</protein>
<dbReference type="Pfam" id="PF19053">
    <property type="entry name" value="EccD"/>
    <property type="match status" value="1"/>
</dbReference>
<keyword evidence="3" id="KW-1003">Cell membrane</keyword>
<dbReference type="NCBIfam" id="TIGR03920">
    <property type="entry name" value="T7SS_EccD"/>
    <property type="match status" value="1"/>
</dbReference>
<dbReference type="InterPro" id="IPR024962">
    <property type="entry name" value="YukD-like"/>
</dbReference>
<dbReference type="Proteomes" id="UP000036513">
    <property type="component" value="Unassembled WGS sequence"/>
</dbReference>
<feature type="transmembrane region" description="Helical" evidence="7">
    <location>
        <begin position="433"/>
        <end position="450"/>
    </location>
</feature>
<feature type="transmembrane region" description="Helical" evidence="7">
    <location>
        <begin position="189"/>
        <end position="211"/>
    </location>
</feature>
<evidence type="ECO:0000313" key="10">
    <source>
        <dbReference type="Proteomes" id="UP000036513"/>
    </source>
</evidence>
<keyword evidence="5 7" id="KW-1133">Transmembrane helix</keyword>
<keyword evidence="6 7" id="KW-0472">Membrane</keyword>
<name>A0A0J6ZD19_9MYCO</name>
<comment type="similarity">
    <text evidence="2">Belongs to the EccD/Snm4 family.</text>
</comment>
<organism evidence="9 10">
    <name type="scientific">Mycolicibacterium chlorophenolicum</name>
    <dbReference type="NCBI Taxonomy" id="37916"/>
    <lineage>
        <taxon>Bacteria</taxon>
        <taxon>Bacillati</taxon>
        <taxon>Actinomycetota</taxon>
        <taxon>Actinomycetes</taxon>
        <taxon>Mycobacteriales</taxon>
        <taxon>Mycobacteriaceae</taxon>
        <taxon>Mycolicibacterium</taxon>
    </lineage>
</organism>
<evidence type="ECO:0000259" key="8">
    <source>
        <dbReference type="Pfam" id="PF19053"/>
    </source>
</evidence>
<gene>
    <name evidence="9" type="primary">eccD1_1</name>
    <name evidence="9" type="ORF">MCHLDSM_01234</name>
</gene>
<feature type="domain" description="EccD-like transmembrane" evidence="8">
    <location>
        <begin position="134"/>
        <end position="493"/>
    </location>
</feature>
<dbReference type="Pfam" id="PF08817">
    <property type="entry name" value="YukD"/>
    <property type="match status" value="1"/>
</dbReference>
<feature type="transmembrane region" description="Helical" evidence="7">
    <location>
        <begin position="217"/>
        <end position="238"/>
    </location>
</feature>
<evidence type="ECO:0000256" key="7">
    <source>
        <dbReference type="SAM" id="Phobius"/>
    </source>
</evidence>
<feature type="transmembrane region" description="Helical" evidence="7">
    <location>
        <begin position="403"/>
        <end position="427"/>
    </location>
</feature>
<dbReference type="GO" id="GO:0005886">
    <property type="term" value="C:plasma membrane"/>
    <property type="evidence" value="ECO:0007669"/>
    <property type="project" value="UniProtKB-SubCell"/>
</dbReference>
<evidence type="ECO:0000313" key="9">
    <source>
        <dbReference type="EMBL" id="KMO82611.1"/>
    </source>
</evidence>
<sequence length="494" mass="53273">MATTQAEARVQITVPGHVIDVPMSNYMLIGDSLAELIPFLRNELERVGKDASWLADPDAHWTLRRPFHTQPLDPEKTLDAEKVRDGSRLLLVKLDPGEKYPPLIDDVAEAITYWLREHFPSWDGRVSQRVTLVVTPAVVAFVCALAIFWTSTATPNFTARLVVCTLMVIGAVLAAAISIVVVRTDKDSYTPIVAPFLTITYVLAGTAALLITPRPLGIYQLVAAGAVLFTLSVSLAVITRANARLHYGIASAAAAVTIIAALNMAYRSPTAVLGVQLIALCFLTILVSGRISLALARISLPYVPATGESYVKGNDRAGDLDAGDLPRDGRANESILNQEQQTLTAYDCIVGILTGALVTLCATGFFAGRAMDNHQWIIFAAVLTTALALLYRGKSYDDARLQGITLVATALLLAAFGAGLLASPAYADNQLRAAIVVGILVLGTLIATVYSIQQRRIVSPVVNRLLERIEWLLYAAPLVYVVLAMDLFQKARAR</sequence>
<dbReference type="AlphaFoldDB" id="A0A0J6ZD19"/>
<dbReference type="Gene3D" id="3.10.20.90">
    <property type="entry name" value="Phosphatidylinositol 3-kinase Catalytic Subunit, Chain A, domain 1"/>
    <property type="match status" value="1"/>
</dbReference>
<feature type="transmembrane region" description="Helical" evidence="7">
    <location>
        <begin position="373"/>
        <end position="391"/>
    </location>
</feature>
<feature type="transmembrane region" description="Helical" evidence="7">
    <location>
        <begin position="130"/>
        <end position="151"/>
    </location>
</feature>
<feature type="transmembrane region" description="Helical" evidence="7">
    <location>
        <begin position="343"/>
        <end position="367"/>
    </location>
</feature>
<evidence type="ECO:0000256" key="3">
    <source>
        <dbReference type="ARBA" id="ARBA00022475"/>
    </source>
</evidence>
<feature type="transmembrane region" description="Helical" evidence="7">
    <location>
        <begin position="157"/>
        <end position="182"/>
    </location>
</feature>
<evidence type="ECO:0000256" key="1">
    <source>
        <dbReference type="ARBA" id="ARBA00004651"/>
    </source>
</evidence>
<evidence type="ECO:0000256" key="6">
    <source>
        <dbReference type="ARBA" id="ARBA00023136"/>
    </source>
</evidence>
<feature type="transmembrane region" description="Helical" evidence="7">
    <location>
        <begin position="272"/>
        <end position="293"/>
    </location>
</feature>
<dbReference type="RefSeq" id="WP_048469149.1">
    <property type="nucleotide sequence ID" value="NZ_JYNL01000009.1"/>
</dbReference>
<dbReference type="EMBL" id="JYNL01000009">
    <property type="protein sequence ID" value="KMO82611.1"/>
    <property type="molecule type" value="Genomic_DNA"/>
</dbReference>
<keyword evidence="4 7" id="KW-0812">Transmembrane</keyword>
<keyword evidence="10" id="KW-1185">Reference proteome</keyword>
<dbReference type="PATRIC" id="fig|37916.4.peg.1117"/>
<comment type="caution">
    <text evidence="9">The sequence shown here is derived from an EMBL/GenBank/DDBJ whole genome shotgun (WGS) entry which is preliminary data.</text>
</comment>
<feature type="transmembrane region" description="Helical" evidence="7">
    <location>
        <begin position="245"/>
        <end position="266"/>
    </location>
</feature>
<proteinExistence type="inferred from homology"/>